<dbReference type="SUPFAM" id="SSF51261">
    <property type="entry name" value="Duplicated hybrid motif"/>
    <property type="match status" value="1"/>
</dbReference>
<accession>A0A951PF79</accession>
<reference evidence="2" key="2">
    <citation type="journal article" date="2022" name="Microbiol. Resour. Announc.">
        <title>Metagenome Sequencing to Explore Phylogenomics of Terrestrial Cyanobacteria.</title>
        <authorList>
            <person name="Ward R.D."/>
            <person name="Stajich J.E."/>
            <person name="Johansen J.R."/>
            <person name="Huntemann M."/>
            <person name="Clum A."/>
            <person name="Foster B."/>
            <person name="Foster B."/>
            <person name="Roux S."/>
            <person name="Palaniappan K."/>
            <person name="Varghese N."/>
            <person name="Mukherjee S."/>
            <person name="Reddy T.B.K."/>
            <person name="Daum C."/>
            <person name="Copeland A."/>
            <person name="Chen I.A."/>
            <person name="Ivanova N.N."/>
            <person name="Kyrpides N.C."/>
            <person name="Shapiro N."/>
            <person name="Eloe-Fadrosh E.A."/>
            <person name="Pietrasiak N."/>
        </authorList>
    </citation>
    <scope>NUCLEOTIDE SEQUENCE</scope>
    <source>
        <strain evidence="2">GSE-TBD4-15B</strain>
    </source>
</reference>
<dbReference type="PANTHER" id="PTHR21666:SF293">
    <property type="entry name" value="SLL1488 PROTEIN"/>
    <property type="match status" value="1"/>
</dbReference>
<dbReference type="InterPro" id="IPR011055">
    <property type="entry name" value="Dup_hybrid_motif"/>
</dbReference>
<dbReference type="Gene3D" id="2.70.70.10">
    <property type="entry name" value="Glucose Permease (Domain IIA)"/>
    <property type="match status" value="1"/>
</dbReference>
<dbReference type="Pfam" id="PF01551">
    <property type="entry name" value="Peptidase_M23"/>
    <property type="match status" value="1"/>
</dbReference>
<protein>
    <submittedName>
        <fullName evidence="2">M23 family metallopeptidase</fullName>
    </submittedName>
</protein>
<evidence type="ECO:0000259" key="1">
    <source>
        <dbReference type="Pfam" id="PF01551"/>
    </source>
</evidence>
<feature type="domain" description="M23ase beta-sheet core" evidence="1">
    <location>
        <begin position="42"/>
        <end position="152"/>
    </location>
</feature>
<name>A0A951PF79_9CYAN</name>
<dbReference type="InterPro" id="IPR016047">
    <property type="entry name" value="M23ase_b-sheet_dom"/>
</dbReference>
<evidence type="ECO:0000313" key="2">
    <source>
        <dbReference type="EMBL" id="MBW4468237.1"/>
    </source>
</evidence>
<dbReference type="InterPro" id="IPR050570">
    <property type="entry name" value="Cell_wall_metabolism_enzyme"/>
</dbReference>
<dbReference type="AlphaFoldDB" id="A0A951PF79"/>
<proteinExistence type="predicted"/>
<dbReference type="Proteomes" id="UP000707356">
    <property type="component" value="Unassembled WGS sequence"/>
</dbReference>
<sequence length="175" mass="19444">MSSSQIVAATWQGASFPVENFQAYTSPFGYRSSPYGGYSQEFHYGLDMAAPEGSYIRTWWSGKVVEVSDDSNCGTSVVIDSGDWTHIYCHMQGHVETEDGKKYLIDREGGIQIWENQQIQAGARLGRVGMTGRTTGPHLHWGLKYDKNWVDPALVLRAMYVNQPQAAAVSSEQAK</sequence>
<organism evidence="2 3">
    <name type="scientific">Pegethrix bostrychoides GSE-TBD4-15B</name>
    <dbReference type="NCBI Taxonomy" id="2839662"/>
    <lineage>
        <taxon>Bacteria</taxon>
        <taxon>Bacillati</taxon>
        <taxon>Cyanobacteriota</taxon>
        <taxon>Cyanophyceae</taxon>
        <taxon>Oculatellales</taxon>
        <taxon>Oculatellaceae</taxon>
        <taxon>Pegethrix</taxon>
    </lineage>
</organism>
<reference evidence="2" key="1">
    <citation type="submission" date="2021-05" db="EMBL/GenBank/DDBJ databases">
        <authorList>
            <person name="Pietrasiak N."/>
            <person name="Ward R."/>
            <person name="Stajich J.E."/>
            <person name="Kurbessoian T."/>
        </authorList>
    </citation>
    <scope>NUCLEOTIDE SEQUENCE</scope>
    <source>
        <strain evidence="2">GSE-TBD4-15B</strain>
    </source>
</reference>
<evidence type="ECO:0000313" key="3">
    <source>
        <dbReference type="Proteomes" id="UP000707356"/>
    </source>
</evidence>
<dbReference type="GO" id="GO:0004222">
    <property type="term" value="F:metalloendopeptidase activity"/>
    <property type="evidence" value="ECO:0007669"/>
    <property type="project" value="TreeGrafter"/>
</dbReference>
<dbReference type="EMBL" id="JAHHHV010000086">
    <property type="protein sequence ID" value="MBW4468237.1"/>
    <property type="molecule type" value="Genomic_DNA"/>
</dbReference>
<dbReference type="CDD" id="cd12797">
    <property type="entry name" value="M23_peptidase"/>
    <property type="match status" value="1"/>
</dbReference>
<gene>
    <name evidence="2" type="ORF">KME07_22650</name>
</gene>
<comment type="caution">
    <text evidence="2">The sequence shown here is derived from an EMBL/GenBank/DDBJ whole genome shotgun (WGS) entry which is preliminary data.</text>
</comment>
<dbReference type="PANTHER" id="PTHR21666">
    <property type="entry name" value="PEPTIDASE-RELATED"/>
    <property type="match status" value="1"/>
</dbReference>